<dbReference type="Proteomes" id="UP001366166">
    <property type="component" value="Chromosome"/>
</dbReference>
<keyword evidence="2" id="KW-0813">Transport</keyword>
<dbReference type="PANTHER" id="PTHR43820:SF4">
    <property type="entry name" value="HIGH-AFFINITY BRANCHED-CHAIN AMINO ACID TRANSPORT ATP-BINDING PROTEIN LIVF"/>
    <property type="match status" value="1"/>
</dbReference>
<keyword evidence="8" id="KW-1185">Reference proteome</keyword>
<dbReference type="PANTHER" id="PTHR43820">
    <property type="entry name" value="HIGH-AFFINITY BRANCHED-CHAIN AMINO ACID TRANSPORT ATP-BINDING PROTEIN LIVF"/>
    <property type="match status" value="1"/>
</dbReference>
<dbReference type="PROSITE" id="PS00211">
    <property type="entry name" value="ABC_TRANSPORTER_1"/>
    <property type="match status" value="1"/>
</dbReference>
<dbReference type="SMART" id="SM00382">
    <property type="entry name" value="AAA"/>
    <property type="match status" value="1"/>
</dbReference>
<dbReference type="EMBL" id="AP028679">
    <property type="protein sequence ID" value="BEQ14242.1"/>
    <property type="molecule type" value="Genomic_DNA"/>
</dbReference>
<evidence type="ECO:0000256" key="4">
    <source>
        <dbReference type="ARBA" id="ARBA00022840"/>
    </source>
</evidence>
<dbReference type="InterPro" id="IPR003439">
    <property type="entry name" value="ABC_transporter-like_ATP-bd"/>
</dbReference>
<evidence type="ECO:0000259" key="6">
    <source>
        <dbReference type="SMART" id="SM00382"/>
    </source>
</evidence>
<dbReference type="KEGG" id="dmp:FAK_13080"/>
<dbReference type="Pfam" id="PF00005">
    <property type="entry name" value="ABC_tran"/>
    <property type="match status" value="1"/>
</dbReference>
<dbReference type="InterPro" id="IPR017871">
    <property type="entry name" value="ABC_transporter-like_CS"/>
</dbReference>
<name>A0AAU9ECJ0_9BACT</name>
<reference evidence="8" key="1">
    <citation type="journal article" date="2023" name="Arch. Microbiol.">
        <title>Desulfoferula mesophilus gen. nov. sp. nov., a mesophilic sulfate-reducing bacterium isolated from a brackish lake sediment.</title>
        <authorList>
            <person name="Watanabe T."/>
            <person name="Yabe T."/>
            <person name="Tsuji J.M."/>
            <person name="Fukui M."/>
        </authorList>
    </citation>
    <scope>NUCLEOTIDE SEQUENCE [LARGE SCALE GENOMIC DNA]</scope>
    <source>
        <strain evidence="8">12FAK</strain>
    </source>
</reference>
<sequence>MLEVKGITVRYSGLPVMRDLSINVRLNQTVGVVGANGAGKSTLLKAIMGAVKLSAGEIRFAGQRIDRLRTEEIVRRGVIYVPEGRRLFGPLSVEDNLLLGAYTVADEAAKRRNLEHVYELFPRLAERKKQAVGSMSGGEQQMAAIGRGLMSKPKLLMLDEPSLGLAPLMVSEVFETVRRLQAEGETTVLLVEQNVLEALELSDWAYILQTGSIRQEGPAKELLASDEVRRAFLGL</sequence>
<dbReference type="AlphaFoldDB" id="A0AAU9ECJ0"/>
<feature type="domain" description="AAA+ ATPase" evidence="6">
    <location>
        <begin position="26"/>
        <end position="235"/>
    </location>
</feature>
<evidence type="ECO:0000313" key="8">
    <source>
        <dbReference type="Proteomes" id="UP001366166"/>
    </source>
</evidence>
<evidence type="ECO:0000256" key="5">
    <source>
        <dbReference type="ARBA" id="ARBA00022970"/>
    </source>
</evidence>
<dbReference type="InterPro" id="IPR027417">
    <property type="entry name" value="P-loop_NTPase"/>
</dbReference>
<accession>A0AAU9ECJ0</accession>
<dbReference type="SUPFAM" id="SSF52540">
    <property type="entry name" value="P-loop containing nucleoside triphosphate hydrolases"/>
    <property type="match status" value="1"/>
</dbReference>
<dbReference type="Gene3D" id="3.40.50.300">
    <property type="entry name" value="P-loop containing nucleotide triphosphate hydrolases"/>
    <property type="match status" value="1"/>
</dbReference>
<evidence type="ECO:0000256" key="3">
    <source>
        <dbReference type="ARBA" id="ARBA00022741"/>
    </source>
</evidence>
<organism evidence="7 8">
    <name type="scientific">Desulfoferula mesophila</name>
    <dbReference type="NCBI Taxonomy" id="3058419"/>
    <lineage>
        <taxon>Bacteria</taxon>
        <taxon>Pseudomonadati</taxon>
        <taxon>Thermodesulfobacteriota</taxon>
        <taxon>Desulfarculia</taxon>
        <taxon>Desulfarculales</taxon>
        <taxon>Desulfarculaceae</taxon>
        <taxon>Desulfoferula</taxon>
    </lineage>
</organism>
<dbReference type="CDD" id="cd03224">
    <property type="entry name" value="ABC_TM1139_LivF_branched"/>
    <property type="match status" value="1"/>
</dbReference>
<keyword evidence="5" id="KW-0029">Amino-acid transport</keyword>
<dbReference type="GO" id="GO:0015658">
    <property type="term" value="F:branched-chain amino acid transmembrane transporter activity"/>
    <property type="evidence" value="ECO:0007669"/>
    <property type="project" value="TreeGrafter"/>
</dbReference>
<dbReference type="RefSeq" id="WP_338605957.1">
    <property type="nucleotide sequence ID" value="NZ_AP028679.1"/>
</dbReference>
<dbReference type="GO" id="GO:0016887">
    <property type="term" value="F:ATP hydrolysis activity"/>
    <property type="evidence" value="ECO:0007669"/>
    <property type="project" value="InterPro"/>
</dbReference>
<evidence type="ECO:0000313" key="7">
    <source>
        <dbReference type="EMBL" id="BEQ14242.1"/>
    </source>
</evidence>
<dbReference type="InterPro" id="IPR003593">
    <property type="entry name" value="AAA+_ATPase"/>
</dbReference>
<evidence type="ECO:0000256" key="1">
    <source>
        <dbReference type="ARBA" id="ARBA00005417"/>
    </source>
</evidence>
<evidence type="ECO:0000256" key="2">
    <source>
        <dbReference type="ARBA" id="ARBA00022448"/>
    </source>
</evidence>
<dbReference type="GO" id="GO:0015807">
    <property type="term" value="P:L-amino acid transport"/>
    <property type="evidence" value="ECO:0007669"/>
    <property type="project" value="TreeGrafter"/>
</dbReference>
<dbReference type="GO" id="GO:0005524">
    <property type="term" value="F:ATP binding"/>
    <property type="evidence" value="ECO:0007669"/>
    <property type="project" value="UniProtKB-KW"/>
</dbReference>
<comment type="similarity">
    <text evidence="1">Belongs to the ABC transporter superfamily.</text>
</comment>
<protein>
    <submittedName>
        <fullName evidence="7">ABC transporter ATP-binding protein</fullName>
    </submittedName>
</protein>
<gene>
    <name evidence="7" type="ORF">FAK_13080</name>
</gene>
<proteinExistence type="inferred from homology"/>
<keyword evidence="3" id="KW-0547">Nucleotide-binding</keyword>
<dbReference type="InterPro" id="IPR052156">
    <property type="entry name" value="BCAA_Transport_ATP-bd_LivF"/>
</dbReference>
<keyword evidence="4 7" id="KW-0067">ATP-binding</keyword>